<dbReference type="Proteomes" id="UP000193208">
    <property type="component" value="Unassembled WGS sequence"/>
</dbReference>
<dbReference type="EMBL" id="LNKI01000005">
    <property type="protein sequence ID" value="OSG99890.1"/>
    <property type="molecule type" value="Genomic_DNA"/>
</dbReference>
<dbReference type="Pfam" id="PF00176">
    <property type="entry name" value="SNF2-rel_dom"/>
    <property type="match status" value="1"/>
</dbReference>
<dbReference type="Gene3D" id="3.40.50.300">
    <property type="entry name" value="P-loop containing nucleotide triphosphate hydrolases"/>
    <property type="match status" value="1"/>
</dbReference>
<dbReference type="PANTHER" id="PTHR10799">
    <property type="entry name" value="SNF2/RAD54 HELICASE FAMILY"/>
    <property type="match status" value="1"/>
</dbReference>
<keyword evidence="4" id="KW-0347">Helicase</keyword>
<dbReference type="SMART" id="SM00487">
    <property type="entry name" value="DEXDc"/>
    <property type="match status" value="1"/>
</dbReference>
<feature type="domain" description="Helicase ATP-binding" evidence="2">
    <location>
        <begin position="373"/>
        <end position="545"/>
    </location>
</feature>
<name>A0A1X2ZZP4_BIFAD</name>
<proteinExistence type="predicted"/>
<dbReference type="Gene3D" id="3.40.50.10810">
    <property type="entry name" value="Tandem AAA-ATPase domain"/>
    <property type="match status" value="1"/>
</dbReference>
<dbReference type="Pfam" id="PF13091">
    <property type="entry name" value="PLDc_2"/>
    <property type="match status" value="1"/>
</dbReference>
<dbReference type="InterPro" id="IPR014001">
    <property type="entry name" value="Helicase_ATP-bd"/>
</dbReference>
<feature type="domain" description="Helicase C-terminal" evidence="3">
    <location>
        <begin position="693"/>
        <end position="862"/>
    </location>
</feature>
<sequence>MSFLSLKIDTQYQTTDQQVVDSFLIPTLSEAKRYCRVSAYFSLKGIQLLAAGLEQLACNDGRYQLLLSSHISETDFDEIKQGYEWRNRLREKLQCQDADDIDQKHLGLLAKLIAEEKADVKIAFLKEGKGIFHDKFGLLEDSEGNKVLFSGSANESTGGLSSNYESIIVDVSWDESSRVRQRLQAEVNRFDRLWSSREDGVITEDVSDLVYEQLAQYQGMEDCPGMVDQKEDSQLPEGFEGWAFIYKDGDVWFIDTTEEQRSERDRHLRIGGDWGGKYFKEHSHQMLDDLPYAVVEQCLEKTRKRAEGKVAFWIDPRIEQDLKQQRYSIEQYRYMGVALKENVNRFEDEFALFRNVISESVSRPLKTLHLQSAFYMYKMARAANFSVPGAGKTAMVLGVFAYLNSGKAKFGEFVSRILVVSPINAFESWKSEFQKTFGPKKKLRVVDVQDGNFDGDLRRRWAVSNLVLVNYESLPKYHDQLIDLIDGQTMIVFDEVHRIKGVNATRATAAMDLCDKAFFRYVLTGTPIPNSYCDIYNFLHLLYKKEYPVFFGWDVPELSKANQYLVDRINEKLYPFFWRTNKGQLGVPPADPDDIIEAPASSGQLELALAIWTQEKSSLAKLIRLIQASTNPSLLKEKIDFRTLGLESNGEYSEEIDEKTFNRALMHEETAVTPILSNKCYEDFDLDNMKSPKFEEGLKLIRDLVNQGKKVIVWGLFVNTLQKISSRLDDSDIDNRLIYGETPVDVRKDFIADFRNPNGPAVLVSNPQTLGESVSLQDVVHDAVYFEFNFNLTYMLQSRDRIHRLGLPDGQYTRYHIMETINDPTEYGFIDSRVYKRLKYKERRMREAIDGDVLKPEVTDDLLADVRSIIENERRSIAKAHAKTVNVEIE</sequence>
<dbReference type="GO" id="GO:0016787">
    <property type="term" value="F:hydrolase activity"/>
    <property type="evidence" value="ECO:0007669"/>
    <property type="project" value="UniProtKB-KW"/>
</dbReference>
<organism evidence="4 5">
    <name type="scientific">Bifidobacterium adolescentis</name>
    <dbReference type="NCBI Taxonomy" id="1680"/>
    <lineage>
        <taxon>Bacteria</taxon>
        <taxon>Bacillati</taxon>
        <taxon>Actinomycetota</taxon>
        <taxon>Actinomycetes</taxon>
        <taxon>Bifidobacteriales</taxon>
        <taxon>Bifidobacteriaceae</taxon>
        <taxon>Bifidobacterium</taxon>
    </lineage>
</organism>
<evidence type="ECO:0000313" key="5">
    <source>
        <dbReference type="Proteomes" id="UP000193208"/>
    </source>
</evidence>
<comment type="caution">
    <text evidence="4">The sequence shown here is derived from an EMBL/GenBank/DDBJ whole genome shotgun (WGS) entry which is preliminary data.</text>
</comment>
<accession>A0A1X2ZZP4</accession>
<protein>
    <submittedName>
        <fullName evidence="4">Helicase</fullName>
    </submittedName>
</protein>
<dbReference type="PROSITE" id="PS51194">
    <property type="entry name" value="HELICASE_CTER"/>
    <property type="match status" value="1"/>
</dbReference>
<dbReference type="Gene3D" id="3.30.870.10">
    <property type="entry name" value="Endonuclease Chain A"/>
    <property type="match status" value="1"/>
</dbReference>
<evidence type="ECO:0000313" key="4">
    <source>
        <dbReference type="EMBL" id="OSG99890.1"/>
    </source>
</evidence>
<dbReference type="InterPro" id="IPR049730">
    <property type="entry name" value="SNF2/RAD54-like_C"/>
</dbReference>
<dbReference type="InterPro" id="IPR025202">
    <property type="entry name" value="PLD-like_dom"/>
</dbReference>
<evidence type="ECO:0000259" key="3">
    <source>
        <dbReference type="PROSITE" id="PS51194"/>
    </source>
</evidence>
<keyword evidence="4" id="KW-0067">ATP-binding</keyword>
<evidence type="ECO:0000259" key="2">
    <source>
        <dbReference type="PROSITE" id="PS51192"/>
    </source>
</evidence>
<evidence type="ECO:0000256" key="1">
    <source>
        <dbReference type="ARBA" id="ARBA00022801"/>
    </source>
</evidence>
<dbReference type="GO" id="GO:0004386">
    <property type="term" value="F:helicase activity"/>
    <property type="evidence" value="ECO:0007669"/>
    <property type="project" value="UniProtKB-KW"/>
</dbReference>
<dbReference type="AlphaFoldDB" id="A0A1X2ZZP4"/>
<dbReference type="SUPFAM" id="SSF52540">
    <property type="entry name" value="P-loop containing nucleoside triphosphate hydrolases"/>
    <property type="match status" value="2"/>
</dbReference>
<dbReference type="InterPro" id="IPR000330">
    <property type="entry name" value="SNF2_N"/>
</dbReference>
<dbReference type="CDD" id="cd18793">
    <property type="entry name" value="SF2_C_SNF"/>
    <property type="match status" value="1"/>
</dbReference>
<keyword evidence="1" id="KW-0378">Hydrolase</keyword>
<dbReference type="GO" id="GO:0005524">
    <property type="term" value="F:ATP binding"/>
    <property type="evidence" value="ECO:0007669"/>
    <property type="project" value="InterPro"/>
</dbReference>
<keyword evidence="4" id="KW-0547">Nucleotide-binding</keyword>
<dbReference type="Pfam" id="PF00271">
    <property type="entry name" value="Helicase_C"/>
    <property type="match status" value="1"/>
</dbReference>
<dbReference type="PROSITE" id="PS51192">
    <property type="entry name" value="HELICASE_ATP_BIND_1"/>
    <property type="match status" value="1"/>
</dbReference>
<dbReference type="InterPro" id="IPR027417">
    <property type="entry name" value="P-loop_NTPase"/>
</dbReference>
<dbReference type="InterPro" id="IPR038718">
    <property type="entry name" value="SNF2-like_sf"/>
</dbReference>
<gene>
    <name evidence="4" type="ORF">AL0467_1523</name>
</gene>
<dbReference type="RefSeq" id="WP_085382085.1">
    <property type="nucleotide sequence ID" value="NZ_JBKOHP010000013.1"/>
</dbReference>
<reference evidence="4 5" key="1">
    <citation type="journal article" date="2016" name="Sci. Rep.">
        <title>Evaluation of genetic diversity among strains of the human gut commensal Bifidobacterium adolescentis.</title>
        <authorList>
            <person name="Duranti S."/>
            <person name="Milani C."/>
            <person name="Lugli G.A."/>
            <person name="Mancabelli L."/>
            <person name="Turroni F."/>
            <person name="Ferrario C."/>
            <person name="Mangifesta M."/>
            <person name="Viappiani A."/>
            <person name="Sanchez B."/>
            <person name="Margolles A."/>
            <person name="van Sinderen D."/>
            <person name="Ventura M."/>
        </authorList>
    </citation>
    <scope>NUCLEOTIDE SEQUENCE [LARGE SCALE GENOMIC DNA]</scope>
    <source>
        <strain evidence="4 5">AL46-7</strain>
    </source>
</reference>
<dbReference type="InterPro" id="IPR001650">
    <property type="entry name" value="Helicase_C-like"/>
</dbReference>
<dbReference type="CDD" id="cd09179">
    <property type="entry name" value="PLDc_N_DEXD_a"/>
    <property type="match status" value="1"/>
</dbReference>